<name>A0A9P3LFG2_9APHY</name>
<keyword evidence="3" id="KW-1185">Reference proteome</keyword>
<proteinExistence type="predicted"/>
<sequence length="100" mass="11341">MKSCLKCTTDAHHRDTSSPPPPESPSEQGSDCGMPSPGAMQRRKSVTFCEVGEEDIFYVDDWDRSPTAVTERLTYQDVYELKELRIALPRIHLARRKAES</sequence>
<evidence type="ECO:0000313" key="3">
    <source>
        <dbReference type="Proteomes" id="UP000703269"/>
    </source>
</evidence>
<gene>
    <name evidence="2" type="ORF">PsYK624_094240</name>
</gene>
<accession>A0A9P3LFG2</accession>
<dbReference type="OrthoDB" id="2802795at2759"/>
<evidence type="ECO:0000313" key="2">
    <source>
        <dbReference type="EMBL" id="GJE93265.1"/>
    </source>
</evidence>
<dbReference type="Proteomes" id="UP000703269">
    <property type="component" value="Unassembled WGS sequence"/>
</dbReference>
<feature type="region of interest" description="Disordered" evidence="1">
    <location>
        <begin position="1"/>
        <end position="40"/>
    </location>
</feature>
<protein>
    <submittedName>
        <fullName evidence="2">Uncharacterized protein</fullName>
    </submittedName>
</protein>
<comment type="caution">
    <text evidence="2">The sequence shown here is derived from an EMBL/GenBank/DDBJ whole genome shotgun (WGS) entry which is preliminary data.</text>
</comment>
<reference evidence="2 3" key="1">
    <citation type="submission" date="2021-08" db="EMBL/GenBank/DDBJ databases">
        <title>Draft Genome Sequence of Phanerochaete sordida strain YK-624.</title>
        <authorList>
            <person name="Mori T."/>
            <person name="Dohra H."/>
            <person name="Suzuki T."/>
            <person name="Kawagishi H."/>
            <person name="Hirai H."/>
        </authorList>
    </citation>
    <scope>NUCLEOTIDE SEQUENCE [LARGE SCALE GENOMIC DNA]</scope>
    <source>
        <strain evidence="2 3">YK-624</strain>
    </source>
</reference>
<dbReference type="EMBL" id="BPQB01000031">
    <property type="protein sequence ID" value="GJE93265.1"/>
    <property type="molecule type" value="Genomic_DNA"/>
</dbReference>
<evidence type="ECO:0000256" key="1">
    <source>
        <dbReference type="SAM" id="MobiDB-lite"/>
    </source>
</evidence>
<organism evidence="2 3">
    <name type="scientific">Phanerochaete sordida</name>
    <dbReference type="NCBI Taxonomy" id="48140"/>
    <lineage>
        <taxon>Eukaryota</taxon>
        <taxon>Fungi</taxon>
        <taxon>Dikarya</taxon>
        <taxon>Basidiomycota</taxon>
        <taxon>Agaricomycotina</taxon>
        <taxon>Agaricomycetes</taxon>
        <taxon>Polyporales</taxon>
        <taxon>Phanerochaetaceae</taxon>
        <taxon>Phanerochaete</taxon>
    </lineage>
</organism>
<dbReference type="AlphaFoldDB" id="A0A9P3LFG2"/>